<gene>
    <name evidence="1" type="ORF">VT98_10593</name>
</gene>
<evidence type="ECO:0000313" key="1">
    <source>
        <dbReference type="EMBL" id="RWX49351.1"/>
    </source>
</evidence>
<accession>A0A3S3UDL7</accession>
<dbReference type="EMBL" id="MTKP01000059">
    <property type="protein sequence ID" value="RWX49351.1"/>
    <property type="molecule type" value="Genomic_DNA"/>
</dbReference>
<name>A0A3S3UDL7_9BACT</name>
<proteinExistence type="predicted"/>
<organism evidence="1 2">
    <name type="scientific">Candidatus Electrothrix communis</name>
    <dbReference type="NCBI Taxonomy" id="1859133"/>
    <lineage>
        <taxon>Bacteria</taxon>
        <taxon>Pseudomonadati</taxon>
        <taxon>Thermodesulfobacteriota</taxon>
        <taxon>Desulfobulbia</taxon>
        <taxon>Desulfobulbales</taxon>
        <taxon>Desulfobulbaceae</taxon>
        <taxon>Candidatus Electrothrix</taxon>
    </lineage>
</organism>
<comment type="caution">
    <text evidence="1">The sequence shown here is derived from an EMBL/GenBank/DDBJ whole genome shotgun (WGS) entry which is preliminary data.</text>
</comment>
<reference evidence="1 2" key="1">
    <citation type="submission" date="2017-01" db="EMBL/GenBank/DDBJ databases">
        <title>The cable genome- insights into the physiology and evolution of filamentous bacteria capable of sulfide oxidation via long distance electron transfer.</title>
        <authorList>
            <person name="Schreiber L."/>
            <person name="Bjerg J.T."/>
            <person name="Boggild A."/>
            <person name="Van De Vossenberg J."/>
            <person name="Meysman F."/>
            <person name="Nielsen L.P."/>
            <person name="Schramm A."/>
            <person name="Kjeldsen K.U."/>
        </authorList>
    </citation>
    <scope>NUCLEOTIDE SEQUENCE [LARGE SCALE GENOMIC DNA]</scope>
    <source>
        <strain evidence="1">A1</strain>
    </source>
</reference>
<dbReference type="Proteomes" id="UP000288086">
    <property type="component" value="Unassembled WGS sequence"/>
</dbReference>
<dbReference type="AlphaFoldDB" id="A0A3S3UDL7"/>
<keyword evidence="2" id="KW-1185">Reference proteome</keyword>
<evidence type="ECO:0000313" key="2">
    <source>
        <dbReference type="Proteomes" id="UP000288086"/>
    </source>
</evidence>
<protein>
    <submittedName>
        <fullName evidence="1">Uncharacterized protein</fullName>
    </submittedName>
</protein>
<sequence>MQSGLLAGYLSVGHFNLERSGEPEAESAFLFGIHGGMEYILHSLRTYL</sequence>